<keyword evidence="3" id="KW-1185">Reference proteome</keyword>
<evidence type="ECO:0000313" key="2">
    <source>
        <dbReference type="EMBL" id="SSC11667.1"/>
    </source>
</evidence>
<reference evidence="2 3" key="1">
    <citation type="submission" date="2017-01" db="EMBL/GenBank/DDBJ databases">
        <authorList>
            <person name="Erauso G."/>
        </authorList>
    </citation>
    <scope>NUCLEOTIDE SEQUENCE [LARGE SCALE GENOMIC DNA]</scope>
    <source>
        <strain evidence="2">MESINF1</strain>
    </source>
</reference>
<dbReference type="AlphaFoldDB" id="A0A7Z7PN04"/>
<dbReference type="KEGG" id="minf:MESINF_0218"/>
<dbReference type="PANTHER" id="PTHR38339:SF1">
    <property type="entry name" value="TRANSGLUTAMINASE-LIKE DOMAIN-CONTAINING PROTEIN"/>
    <property type="match status" value="1"/>
</dbReference>
<dbReference type="PANTHER" id="PTHR38339">
    <property type="entry name" value="TRANSGLUTAMINASE DOMAIN PROTEIN"/>
    <property type="match status" value="1"/>
</dbReference>
<keyword evidence="2" id="KW-0378">Hydrolase</keyword>
<protein>
    <submittedName>
        <fullName evidence="2">Transglutaminase-like enzyme, predicted cysteine protease</fullName>
    </submittedName>
</protein>
<gene>
    <name evidence="2" type="ORF">MESINF_0218</name>
</gene>
<keyword evidence="2" id="KW-0645">Protease</keyword>
<dbReference type="SUPFAM" id="SSF54001">
    <property type="entry name" value="Cysteine proteinases"/>
    <property type="match status" value="1"/>
</dbReference>
<evidence type="ECO:0000259" key="1">
    <source>
        <dbReference type="SMART" id="SM00460"/>
    </source>
</evidence>
<dbReference type="GO" id="GO:0008233">
    <property type="term" value="F:peptidase activity"/>
    <property type="evidence" value="ECO:0007669"/>
    <property type="project" value="UniProtKB-KW"/>
</dbReference>
<accession>A0A7Z7PN04</accession>
<dbReference type="Proteomes" id="UP000250796">
    <property type="component" value="Chromosome MESINF"/>
</dbReference>
<name>A0A7Z7PN04_9BACT</name>
<dbReference type="InterPro" id="IPR038765">
    <property type="entry name" value="Papain-like_cys_pep_sf"/>
</dbReference>
<dbReference type="Pfam" id="PF01841">
    <property type="entry name" value="Transglut_core"/>
    <property type="match status" value="1"/>
</dbReference>
<dbReference type="GO" id="GO:0006508">
    <property type="term" value="P:proteolysis"/>
    <property type="evidence" value="ECO:0007669"/>
    <property type="project" value="UniProtKB-KW"/>
</dbReference>
<dbReference type="EMBL" id="LS974202">
    <property type="protein sequence ID" value="SSC11667.1"/>
    <property type="molecule type" value="Genomic_DNA"/>
</dbReference>
<feature type="domain" description="Transglutaminase-like" evidence="1">
    <location>
        <begin position="338"/>
        <end position="399"/>
    </location>
</feature>
<dbReference type="Gene3D" id="3.10.620.30">
    <property type="match status" value="1"/>
</dbReference>
<sequence>MNYRYEVIYFMYSVFLKDKMGGIGVKAKLILFVVLISTIVLGTTLQRSDEYLQRQNEVKLAVEFFLTFEEARDIIMKHYPELKSDEEVRRFIVDRDIQRRTIDGVEMYFGEFEHNLFTRDPELVKREPEWSAANTLLVKYLLSEYGPRQTPFANFKPAFSPYFNPKDYLVEYTVNTERSLLPEKGSLKIWFPLPLQTATQENIYILEVTPEEAVVGVPRIDGDIAYVLLEFDLSDLKEDLNISVKFTFRHYQQQFDIDPEKVGEYDTESSLYKNYTKSEGSIFFDESFEKLARKIVGEETNPYLQAKKIYHYVVENILYSYMAHVAIEAEGIPESVYSFEHGYGDCGTQSIIFSALCRSIGIPARAPGGFQIFTGQLGSHFWAEFYLPNYGWVPVDTSAGQIATYTLGITEDERQNFIDYFFGNQDPLRFVVQNSVDFMPDERPADAQFLEITLQSPFIESEFGNENLGVTMTILDSFEMKTILLR</sequence>
<evidence type="ECO:0000313" key="3">
    <source>
        <dbReference type="Proteomes" id="UP000250796"/>
    </source>
</evidence>
<organism evidence="2 3">
    <name type="scientific">Mesotoga infera</name>
    <dbReference type="NCBI Taxonomy" id="1236046"/>
    <lineage>
        <taxon>Bacteria</taxon>
        <taxon>Thermotogati</taxon>
        <taxon>Thermotogota</taxon>
        <taxon>Thermotogae</taxon>
        <taxon>Kosmotogales</taxon>
        <taxon>Kosmotogaceae</taxon>
        <taxon>Mesotoga</taxon>
    </lineage>
</organism>
<proteinExistence type="predicted"/>
<dbReference type="SMART" id="SM00460">
    <property type="entry name" value="TGc"/>
    <property type="match status" value="1"/>
</dbReference>
<dbReference type="InterPro" id="IPR002931">
    <property type="entry name" value="Transglutaminase-like"/>
</dbReference>